<dbReference type="EMBL" id="JAAGBB010000007">
    <property type="protein sequence ID" value="MBR0664217.1"/>
    <property type="molecule type" value="Genomic_DNA"/>
</dbReference>
<feature type="chain" id="PRO_5047015847" evidence="3">
    <location>
        <begin position="25"/>
        <end position="445"/>
    </location>
</feature>
<gene>
    <name evidence="4" type="ORF">GXW71_07595</name>
</gene>
<protein>
    <submittedName>
        <fullName evidence="4">TolC family protein</fullName>
    </submittedName>
</protein>
<dbReference type="InterPro" id="IPR003423">
    <property type="entry name" value="OMP_efflux"/>
</dbReference>
<organism evidence="4 5">
    <name type="scientific">Plastoroseomonas hellenica</name>
    <dbReference type="NCBI Taxonomy" id="2687306"/>
    <lineage>
        <taxon>Bacteria</taxon>
        <taxon>Pseudomonadati</taxon>
        <taxon>Pseudomonadota</taxon>
        <taxon>Alphaproteobacteria</taxon>
        <taxon>Acetobacterales</taxon>
        <taxon>Acetobacteraceae</taxon>
        <taxon>Plastoroseomonas</taxon>
    </lineage>
</organism>
<feature type="signal peptide" evidence="3">
    <location>
        <begin position="1"/>
        <end position="24"/>
    </location>
</feature>
<dbReference type="PANTHER" id="PTHR30203:SF24">
    <property type="entry name" value="BLR4935 PROTEIN"/>
    <property type="match status" value="1"/>
</dbReference>
<sequence>MRFLIVVVAAATMAAAMPSGVAQADDRPRQRGAAASPAPARGGMVRVSSPDEAVDLALRRSPLVGSAEAATRAARGELRQAGLLPNPELSVTAENAAGTGQYRGARSLETTAELRQRLEVGGQRAARVGVAQSEVALAERELLAARLDLVRDVRKALADAIAARRAVAIEAERARLAQETLRTARERVQAGRDAVLQERRAEVVLSTAELGRQRAERMAELALRVLATLLAADAVELSRSDRWFDQIGSAPDGAGAPQPEEAGANPDFARWNDALQRAQAALELERRRAVPDVTLGLGVRRYRETHDTAMLLSLSVPLPVFDRNQGGIARAGAQLSQAEFAADNARRTIATSLGQARAQLAIAWREANGLRRSVLPAAEQAFGFARAGYQEGRFAFLEVLDAQRTLFEARGQLNEALREFHMRRAEADRLAGVPNLPTQSAGDRR</sequence>
<dbReference type="RefSeq" id="WP_211851816.1">
    <property type="nucleotide sequence ID" value="NZ_JAAGBB010000007.1"/>
</dbReference>
<dbReference type="InterPro" id="IPR010131">
    <property type="entry name" value="MdtP/NodT-like"/>
</dbReference>
<dbReference type="Pfam" id="PF02321">
    <property type="entry name" value="OEP"/>
    <property type="match status" value="2"/>
</dbReference>
<dbReference type="SUPFAM" id="SSF56954">
    <property type="entry name" value="Outer membrane efflux proteins (OEP)"/>
    <property type="match status" value="1"/>
</dbReference>
<evidence type="ECO:0000256" key="3">
    <source>
        <dbReference type="SAM" id="SignalP"/>
    </source>
</evidence>
<feature type="region of interest" description="Disordered" evidence="2">
    <location>
        <begin position="17"/>
        <end position="46"/>
    </location>
</feature>
<dbReference type="PANTHER" id="PTHR30203">
    <property type="entry name" value="OUTER MEMBRANE CATION EFFLUX PROTEIN"/>
    <property type="match status" value="1"/>
</dbReference>
<reference evidence="5" key="1">
    <citation type="journal article" date="2021" name="Syst. Appl. Microbiol.">
        <title>Roseomonas hellenica sp. nov., isolated from roots of wild-growing Alkanna tinctoria.</title>
        <authorList>
            <person name="Rat A."/>
            <person name="Naranjo H.D."/>
            <person name="Lebbe L."/>
            <person name="Cnockaert M."/>
            <person name="Krigas N."/>
            <person name="Grigoriadou K."/>
            <person name="Maloupa E."/>
            <person name="Willems A."/>
        </authorList>
    </citation>
    <scope>NUCLEOTIDE SEQUENCE [LARGE SCALE GENOMIC DNA]</scope>
    <source>
        <strain evidence="5">LMG 31523</strain>
    </source>
</reference>
<dbReference type="Proteomes" id="UP001196870">
    <property type="component" value="Unassembled WGS sequence"/>
</dbReference>
<feature type="compositionally biased region" description="Low complexity" evidence="2">
    <location>
        <begin position="31"/>
        <end position="43"/>
    </location>
</feature>
<name>A0ABS5EV93_9PROT</name>
<keyword evidence="5" id="KW-1185">Reference proteome</keyword>
<accession>A0ABS5EV93</accession>
<comment type="caution">
    <text evidence="4">The sequence shown here is derived from an EMBL/GenBank/DDBJ whole genome shotgun (WGS) entry which is preliminary data.</text>
</comment>
<evidence type="ECO:0000256" key="2">
    <source>
        <dbReference type="SAM" id="MobiDB-lite"/>
    </source>
</evidence>
<evidence type="ECO:0000256" key="1">
    <source>
        <dbReference type="ARBA" id="ARBA00007613"/>
    </source>
</evidence>
<dbReference type="Gene3D" id="1.20.1600.10">
    <property type="entry name" value="Outer membrane efflux proteins (OEP)"/>
    <property type="match status" value="1"/>
</dbReference>
<evidence type="ECO:0000313" key="4">
    <source>
        <dbReference type="EMBL" id="MBR0664217.1"/>
    </source>
</evidence>
<comment type="similarity">
    <text evidence="1">Belongs to the outer membrane factor (OMF) (TC 1.B.17) family.</text>
</comment>
<proteinExistence type="inferred from homology"/>
<keyword evidence="3" id="KW-0732">Signal</keyword>
<evidence type="ECO:0000313" key="5">
    <source>
        <dbReference type="Proteomes" id="UP001196870"/>
    </source>
</evidence>